<dbReference type="HOGENOM" id="CLU_2706614_0_0_1"/>
<name>A0A0C3Q7D0_9AGAM</name>
<evidence type="ECO:0000313" key="1">
    <source>
        <dbReference type="EMBL" id="KIO19906.1"/>
    </source>
</evidence>
<keyword evidence="2" id="KW-1185">Reference proteome</keyword>
<dbReference type="Proteomes" id="UP000054248">
    <property type="component" value="Unassembled WGS sequence"/>
</dbReference>
<organism evidence="1 2">
    <name type="scientific">Tulasnella calospora MUT 4182</name>
    <dbReference type="NCBI Taxonomy" id="1051891"/>
    <lineage>
        <taxon>Eukaryota</taxon>
        <taxon>Fungi</taxon>
        <taxon>Dikarya</taxon>
        <taxon>Basidiomycota</taxon>
        <taxon>Agaricomycotina</taxon>
        <taxon>Agaricomycetes</taxon>
        <taxon>Cantharellales</taxon>
        <taxon>Tulasnellaceae</taxon>
        <taxon>Tulasnella</taxon>
    </lineage>
</organism>
<evidence type="ECO:0000313" key="2">
    <source>
        <dbReference type="Proteomes" id="UP000054248"/>
    </source>
</evidence>
<protein>
    <submittedName>
        <fullName evidence="1">Uncharacterized protein</fullName>
    </submittedName>
</protein>
<sequence>MCGFQTDNRAPSPLINLHYSTLQYKPQVEGWLLRGQCNPQTWATAAASTLRGAKAEHGMLAPPPYSPWFQGNS</sequence>
<reference evidence="1 2" key="1">
    <citation type="submission" date="2014-04" db="EMBL/GenBank/DDBJ databases">
        <authorList>
            <consortium name="DOE Joint Genome Institute"/>
            <person name="Kuo A."/>
            <person name="Girlanda M."/>
            <person name="Perotto S."/>
            <person name="Kohler A."/>
            <person name="Nagy L.G."/>
            <person name="Floudas D."/>
            <person name="Copeland A."/>
            <person name="Barry K.W."/>
            <person name="Cichocki N."/>
            <person name="Veneault-Fourrey C."/>
            <person name="LaButti K."/>
            <person name="Lindquist E.A."/>
            <person name="Lipzen A."/>
            <person name="Lundell T."/>
            <person name="Morin E."/>
            <person name="Murat C."/>
            <person name="Sun H."/>
            <person name="Tunlid A."/>
            <person name="Henrissat B."/>
            <person name="Grigoriev I.V."/>
            <person name="Hibbett D.S."/>
            <person name="Martin F."/>
            <person name="Nordberg H.P."/>
            <person name="Cantor M.N."/>
            <person name="Hua S.X."/>
        </authorList>
    </citation>
    <scope>NUCLEOTIDE SEQUENCE [LARGE SCALE GENOMIC DNA]</scope>
    <source>
        <strain evidence="1 2">MUT 4182</strain>
    </source>
</reference>
<proteinExistence type="predicted"/>
<dbReference type="AlphaFoldDB" id="A0A0C3Q7D0"/>
<reference evidence="2" key="2">
    <citation type="submission" date="2015-01" db="EMBL/GenBank/DDBJ databases">
        <title>Evolutionary Origins and Diversification of the Mycorrhizal Mutualists.</title>
        <authorList>
            <consortium name="DOE Joint Genome Institute"/>
            <consortium name="Mycorrhizal Genomics Consortium"/>
            <person name="Kohler A."/>
            <person name="Kuo A."/>
            <person name="Nagy L.G."/>
            <person name="Floudas D."/>
            <person name="Copeland A."/>
            <person name="Barry K.W."/>
            <person name="Cichocki N."/>
            <person name="Veneault-Fourrey C."/>
            <person name="LaButti K."/>
            <person name="Lindquist E.A."/>
            <person name="Lipzen A."/>
            <person name="Lundell T."/>
            <person name="Morin E."/>
            <person name="Murat C."/>
            <person name="Riley R."/>
            <person name="Ohm R."/>
            <person name="Sun H."/>
            <person name="Tunlid A."/>
            <person name="Henrissat B."/>
            <person name="Grigoriev I.V."/>
            <person name="Hibbett D.S."/>
            <person name="Martin F."/>
        </authorList>
    </citation>
    <scope>NUCLEOTIDE SEQUENCE [LARGE SCALE GENOMIC DNA]</scope>
    <source>
        <strain evidence="2">MUT 4182</strain>
    </source>
</reference>
<accession>A0A0C3Q7D0</accession>
<dbReference type="EMBL" id="KN823197">
    <property type="protein sequence ID" value="KIO19906.1"/>
    <property type="molecule type" value="Genomic_DNA"/>
</dbReference>
<gene>
    <name evidence="1" type="ORF">M407DRAFT_246014</name>
</gene>